<feature type="compositionally biased region" description="Polar residues" evidence="1">
    <location>
        <begin position="482"/>
        <end position="500"/>
    </location>
</feature>
<feature type="compositionally biased region" description="Gly residues" evidence="1">
    <location>
        <begin position="419"/>
        <end position="428"/>
    </location>
</feature>
<dbReference type="EMBL" id="FMWP01000092">
    <property type="protein sequence ID" value="SCZ97217.1"/>
    <property type="molecule type" value="Genomic_DNA"/>
</dbReference>
<evidence type="ECO:0000313" key="4">
    <source>
        <dbReference type="Proteomes" id="UP000249723"/>
    </source>
</evidence>
<feature type="compositionally biased region" description="Polar residues" evidence="1">
    <location>
        <begin position="1"/>
        <end position="10"/>
    </location>
</feature>
<feature type="compositionally biased region" description="Low complexity" evidence="1">
    <location>
        <begin position="399"/>
        <end position="412"/>
    </location>
</feature>
<evidence type="ECO:0000256" key="2">
    <source>
        <dbReference type="SAM" id="Phobius"/>
    </source>
</evidence>
<feature type="compositionally biased region" description="Low complexity" evidence="1">
    <location>
        <begin position="443"/>
        <end position="456"/>
    </location>
</feature>
<dbReference type="Proteomes" id="UP000249723">
    <property type="component" value="Unassembled WGS sequence"/>
</dbReference>
<accession>A0A2X0KVW5</accession>
<feature type="transmembrane region" description="Helical" evidence="2">
    <location>
        <begin position="92"/>
        <end position="113"/>
    </location>
</feature>
<keyword evidence="4" id="KW-1185">Reference proteome</keyword>
<dbReference type="STRING" id="289078.A0A2X0KVW5"/>
<protein>
    <submittedName>
        <fullName evidence="3">BZ3500_MvSof-1268-A1-R1_Chr4-2g07066 protein</fullName>
    </submittedName>
</protein>
<dbReference type="AlphaFoldDB" id="A0A2X0KVW5"/>
<keyword evidence="2" id="KW-0472">Membrane</keyword>
<evidence type="ECO:0000256" key="1">
    <source>
        <dbReference type="SAM" id="MobiDB-lite"/>
    </source>
</evidence>
<gene>
    <name evidence="3" type="ORF">BZ3500_MVSOF-1268-A1-R1_CHR4-2G07066</name>
</gene>
<dbReference type="OrthoDB" id="2537315at2759"/>
<feature type="region of interest" description="Disordered" evidence="1">
    <location>
        <begin position="384"/>
        <end position="508"/>
    </location>
</feature>
<sequence>MSSEMVSRRNSTMSSTTSALGIAPGSSSASTSTSSILAANSQRVVLPLSSSLLNLVPDHPILHTLSRPILPRIAYLESLVLKSPPSRVLQRIVGLSPWAIVLLANVGLVAGLARWRDQWRVMLTVSGVAEGVTKTFKVLDRLDREGDKDDELLTIDHEYNPDIAGLDSVAKQELRQERIDSYRRELKHVLSFWLLFALLGATESVRASASTVPLSTRLAPLTRSLKSLMRRLALRYPNSLSRIPETFIPASLSSNPTVAQKRRPFPQPRRHVSKTSALTTPSLPVVLFNSEPRYRIFKLLILWQGLRRDGFGASALWDWFVGPIFGAYHRRRSAQALEKDSNGLLKIPRRRVINLVVSEEEEEAYLRGTTGGSSRSTTTILDQAFEPARFSTRNEGTRSTTSSSASSSTATSPSFYRGSGAGGVGGGNHYDDYETGEADESYDSITSSVSSTEGSTAFPTPNVPFRLTSSSHPIQARAHSFPGSTSSSYLANNNHGSPSPASRGFGGYELGNGSALGAKWSD</sequence>
<evidence type="ECO:0000313" key="3">
    <source>
        <dbReference type="EMBL" id="SCZ97217.1"/>
    </source>
</evidence>
<keyword evidence="2" id="KW-1133">Transmembrane helix</keyword>
<feature type="region of interest" description="Disordered" evidence="1">
    <location>
        <begin position="1"/>
        <end position="24"/>
    </location>
</feature>
<proteinExistence type="predicted"/>
<keyword evidence="2" id="KW-0812">Transmembrane</keyword>
<feature type="compositionally biased region" description="Acidic residues" evidence="1">
    <location>
        <begin position="433"/>
        <end position="442"/>
    </location>
</feature>
<organism evidence="3 4">
    <name type="scientific">Microbotryum saponariae</name>
    <dbReference type="NCBI Taxonomy" id="289078"/>
    <lineage>
        <taxon>Eukaryota</taxon>
        <taxon>Fungi</taxon>
        <taxon>Dikarya</taxon>
        <taxon>Basidiomycota</taxon>
        <taxon>Pucciniomycotina</taxon>
        <taxon>Microbotryomycetes</taxon>
        <taxon>Microbotryales</taxon>
        <taxon>Microbotryaceae</taxon>
        <taxon>Microbotryum</taxon>
    </lineage>
</organism>
<name>A0A2X0KVW5_9BASI</name>
<reference evidence="4" key="1">
    <citation type="submission" date="2016-10" db="EMBL/GenBank/DDBJ databases">
        <authorList>
            <person name="Jeantristanb JTB J.-T."/>
            <person name="Ricardo R."/>
        </authorList>
    </citation>
    <scope>NUCLEOTIDE SEQUENCE [LARGE SCALE GENOMIC DNA]</scope>
</reference>